<keyword evidence="2" id="KW-1185">Reference proteome</keyword>
<dbReference type="SUPFAM" id="SSF51735">
    <property type="entry name" value="NAD(P)-binding Rossmann-fold domains"/>
    <property type="match status" value="1"/>
</dbReference>
<accession>A0A6A5YM59</accession>
<sequence>MPSYVIIGASRGLGYQYLKTLSQDPSNVVIGTARSVGPTAAKVAEDKLPNVHIIAADLTSAESLKTSAEEVSKITGGSVDHLIVNGAYLSPQSQFLAASEWAGKEDFFLEELNASMLANVAGVLFTINAYLPLIRKSTVKKVIVITSGVADFDAMAKTGISGGIPYSLSKAAVNGVVSKFAVESRNKGEGITYIALSPGFVATSAFEGPITPEIQTAVEGWMTGFKKLEPNFSGPIQTDESVEKQLEVIHSVTEKDSGAFISHHGNKKWL</sequence>
<dbReference type="InterPro" id="IPR052184">
    <property type="entry name" value="SDR_enzymes"/>
</dbReference>
<dbReference type="Pfam" id="PF00106">
    <property type="entry name" value="adh_short"/>
    <property type="match status" value="1"/>
</dbReference>
<dbReference type="Proteomes" id="UP000799770">
    <property type="component" value="Unassembled WGS sequence"/>
</dbReference>
<evidence type="ECO:0000313" key="1">
    <source>
        <dbReference type="EMBL" id="KAF2107248.1"/>
    </source>
</evidence>
<dbReference type="InterPro" id="IPR002347">
    <property type="entry name" value="SDR_fam"/>
</dbReference>
<evidence type="ECO:0000313" key="2">
    <source>
        <dbReference type="Proteomes" id="UP000799770"/>
    </source>
</evidence>
<name>A0A6A5YM59_9PLEO</name>
<reference evidence="1" key="1">
    <citation type="journal article" date="2020" name="Stud. Mycol.">
        <title>101 Dothideomycetes genomes: a test case for predicting lifestyles and emergence of pathogens.</title>
        <authorList>
            <person name="Haridas S."/>
            <person name="Albert R."/>
            <person name="Binder M."/>
            <person name="Bloem J."/>
            <person name="Labutti K."/>
            <person name="Salamov A."/>
            <person name="Andreopoulos B."/>
            <person name="Baker S."/>
            <person name="Barry K."/>
            <person name="Bills G."/>
            <person name="Bluhm B."/>
            <person name="Cannon C."/>
            <person name="Castanera R."/>
            <person name="Culley D."/>
            <person name="Daum C."/>
            <person name="Ezra D."/>
            <person name="Gonzalez J."/>
            <person name="Henrissat B."/>
            <person name="Kuo A."/>
            <person name="Liang C."/>
            <person name="Lipzen A."/>
            <person name="Lutzoni F."/>
            <person name="Magnuson J."/>
            <person name="Mondo S."/>
            <person name="Nolan M."/>
            <person name="Ohm R."/>
            <person name="Pangilinan J."/>
            <person name="Park H.-J."/>
            <person name="Ramirez L."/>
            <person name="Alfaro M."/>
            <person name="Sun H."/>
            <person name="Tritt A."/>
            <person name="Yoshinaga Y."/>
            <person name="Zwiers L.-H."/>
            <person name="Turgeon B."/>
            <person name="Goodwin S."/>
            <person name="Spatafora J."/>
            <person name="Crous P."/>
            <person name="Grigoriev I."/>
        </authorList>
    </citation>
    <scope>NUCLEOTIDE SEQUENCE</scope>
    <source>
        <strain evidence="1">CBS 627.86</strain>
    </source>
</reference>
<dbReference type="GO" id="GO:0016616">
    <property type="term" value="F:oxidoreductase activity, acting on the CH-OH group of donors, NAD or NADP as acceptor"/>
    <property type="evidence" value="ECO:0007669"/>
    <property type="project" value="TreeGrafter"/>
</dbReference>
<protein>
    <submittedName>
        <fullName evidence="1">Putative short-chain dehydrogenase</fullName>
    </submittedName>
</protein>
<dbReference type="InterPro" id="IPR036291">
    <property type="entry name" value="NAD(P)-bd_dom_sf"/>
</dbReference>
<dbReference type="AlphaFoldDB" id="A0A6A5YM59"/>
<dbReference type="Gene3D" id="3.40.50.720">
    <property type="entry name" value="NAD(P)-binding Rossmann-like Domain"/>
    <property type="match status" value="1"/>
</dbReference>
<organism evidence="1 2">
    <name type="scientific">Lophiotrema nucula</name>
    <dbReference type="NCBI Taxonomy" id="690887"/>
    <lineage>
        <taxon>Eukaryota</taxon>
        <taxon>Fungi</taxon>
        <taxon>Dikarya</taxon>
        <taxon>Ascomycota</taxon>
        <taxon>Pezizomycotina</taxon>
        <taxon>Dothideomycetes</taxon>
        <taxon>Pleosporomycetidae</taxon>
        <taxon>Pleosporales</taxon>
        <taxon>Lophiotremataceae</taxon>
        <taxon>Lophiotrema</taxon>
    </lineage>
</organism>
<gene>
    <name evidence="1" type="ORF">BDV96DRAFT_506459</name>
</gene>
<dbReference type="OrthoDB" id="7289984at2759"/>
<dbReference type="EMBL" id="ML977355">
    <property type="protein sequence ID" value="KAF2107248.1"/>
    <property type="molecule type" value="Genomic_DNA"/>
</dbReference>
<dbReference type="PRINTS" id="PR00081">
    <property type="entry name" value="GDHRDH"/>
</dbReference>
<dbReference type="PANTHER" id="PTHR45458">
    <property type="entry name" value="SHORT-CHAIN DEHYDROGENASE/REDUCTASE SDR"/>
    <property type="match status" value="1"/>
</dbReference>
<dbReference type="PANTHER" id="PTHR45458:SF3">
    <property type="entry name" value="CHAIN DEHYDROGENASE (ATSC), PUTATIVE-RELATED"/>
    <property type="match status" value="1"/>
</dbReference>
<proteinExistence type="predicted"/>